<name>A0AAV2QN35_MEGNR</name>
<comment type="caution">
    <text evidence="5">The sequence shown here is derived from an EMBL/GenBank/DDBJ whole genome shotgun (WGS) entry which is preliminary data.</text>
</comment>
<evidence type="ECO:0000256" key="1">
    <source>
        <dbReference type="ARBA" id="ARBA00008225"/>
    </source>
</evidence>
<dbReference type="PROSITE" id="PS50263">
    <property type="entry name" value="CN_HYDROLASE"/>
    <property type="match status" value="1"/>
</dbReference>
<feature type="compositionally biased region" description="Basic and acidic residues" evidence="3">
    <location>
        <begin position="287"/>
        <end position="298"/>
    </location>
</feature>
<dbReference type="InterPro" id="IPR040154">
    <property type="entry name" value="Biotinidase/VNN"/>
</dbReference>
<proteinExistence type="inferred from homology"/>
<keyword evidence="2" id="KW-0378">Hydrolase</keyword>
<dbReference type="InterPro" id="IPR043957">
    <property type="entry name" value="Vanin_C"/>
</dbReference>
<dbReference type="AlphaFoldDB" id="A0AAV2QN35"/>
<dbReference type="PANTHER" id="PTHR10609">
    <property type="entry name" value="BIOTINIDASE-RELATED"/>
    <property type="match status" value="1"/>
</dbReference>
<evidence type="ECO:0000313" key="6">
    <source>
        <dbReference type="Proteomes" id="UP001497623"/>
    </source>
</evidence>
<sequence length="482" mass="54494">MDRMLENVKLMTNFTMEARQKQVDILVFPENGIVSLHPDGRNDTERYGQYVPDPKDKVVPCLLPVNNRTEVTNALSCMARKGGMYVVVNMAERADCKKGQDKGCDDDGNLFFNCNVVFDRNGTVIAKWRKLHLWHENPRYNYGNLTNEDAMFTTDFGVTFTQHICFDILFGRPSLANIEKYGVKDVIMSTAWVDSLPFGISPQWQYGWSRDAGANLVVAGLHLFYKGSLGSGIYPAASNPKNFTYTWDDTQEGGKLLVADVNTTKSKLFEGKMVTPRYPSTPLEQNLPEKNHDTESAHTTHTSGIPVPHHNITRWDLSTFEIIDLPPKSFQIVELCDYAEDETQVCCQVVWDNPNGTTHYLLMASSGVMNITNYFFFNQVCAVVHCPTGDIDSCAEVGPPTHESLPHFTLTGFFKTPYVQPSVVTQDLKLVSEEHWKYETIKGKYNESTTASIASETMDNLMAATLWGRWYDKDPYCQHYPC</sequence>
<dbReference type="PANTHER" id="PTHR10609:SF27">
    <property type="entry name" value="CN HYDROLASE DOMAIN-CONTAINING PROTEIN-RELATED"/>
    <property type="match status" value="1"/>
</dbReference>
<evidence type="ECO:0000259" key="4">
    <source>
        <dbReference type="PROSITE" id="PS50263"/>
    </source>
</evidence>
<protein>
    <recommendedName>
        <fullName evidence="4">CN hydrolase domain-containing protein</fullName>
    </recommendedName>
</protein>
<accession>A0AAV2QN35</accession>
<evidence type="ECO:0000256" key="2">
    <source>
        <dbReference type="ARBA" id="ARBA00022801"/>
    </source>
</evidence>
<dbReference type="SUPFAM" id="SSF56317">
    <property type="entry name" value="Carbon-nitrogen hydrolase"/>
    <property type="match status" value="1"/>
</dbReference>
<dbReference type="EMBL" id="CAXKWB010008379">
    <property type="protein sequence ID" value="CAL4090933.1"/>
    <property type="molecule type" value="Genomic_DNA"/>
</dbReference>
<dbReference type="GO" id="GO:0016787">
    <property type="term" value="F:hydrolase activity"/>
    <property type="evidence" value="ECO:0007669"/>
    <property type="project" value="UniProtKB-KW"/>
</dbReference>
<dbReference type="Gene3D" id="3.60.110.10">
    <property type="entry name" value="Carbon-nitrogen hydrolase"/>
    <property type="match status" value="1"/>
</dbReference>
<evidence type="ECO:0000256" key="3">
    <source>
        <dbReference type="SAM" id="MobiDB-lite"/>
    </source>
</evidence>
<comment type="similarity">
    <text evidence="1">Belongs to the carbon-nitrogen hydrolase superfamily. BTD/VNN family.</text>
</comment>
<feature type="region of interest" description="Disordered" evidence="3">
    <location>
        <begin position="280"/>
        <end position="305"/>
    </location>
</feature>
<dbReference type="InterPro" id="IPR036526">
    <property type="entry name" value="C-N_Hydrolase_sf"/>
</dbReference>
<dbReference type="InterPro" id="IPR003010">
    <property type="entry name" value="C-N_Hydrolase"/>
</dbReference>
<dbReference type="Pfam" id="PF19018">
    <property type="entry name" value="Vanin_C"/>
    <property type="match status" value="1"/>
</dbReference>
<keyword evidence="6" id="KW-1185">Reference proteome</keyword>
<dbReference type="Pfam" id="PF00795">
    <property type="entry name" value="CN_hydrolase"/>
    <property type="match status" value="1"/>
</dbReference>
<reference evidence="5 6" key="1">
    <citation type="submission" date="2024-05" db="EMBL/GenBank/DDBJ databases">
        <authorList>
            <person name="Wallberg A."/>
        </authorList>
    </citation>
    <scope>NUCLEOTIDE SEQUENCE [LARGE SCALE GENOMIC DNA]</scope>
</reference>
<gene>
    <name evidence="5" type="ORF">MNOR_LOCUS14153</name>
</gene>
<evidence type="ECO:0000313" key="5">
    <source>
        <dbReference type="EMBL" id="CAL4090933.1"/>
    </source>
</evidence>
<organism evidence="5 6">
    <name type="scientific">Meganyctiphanes norvegica</name>
    <name type="common">Northern krill</name>
    <name type="synonym">Thysanopoda norvegica</name>
    <dbReference type="NCBI Taxonomy" id="48144"/>
    <lineage>
        <taxon>Eukaryota</taxon>
        <taxon>Metazoa</taxon>
        <taxon>Ecdysozoa</taxon>
        <taxon>Arthropoda</taxon>
        <taxon>Crustacea</taxon>
        <taxon>Multicrustacea</taxon>
        <taxon>Malacostraca</taxon>
        <taxon>Eumalacostraca</taxon>
        <taxon>Eucarida</taxon>
        <taxon>Euphausiacea</taxon>
        <taxon>Euphausiidae</taxon>
        <taxon>Meganyctiphanes</taxon>
    </lineage>
</organism>
<dbReference type="Proteomes" id="UP001497623">
    <property type="component" value="Unassembled WGS sequence"/>
</dbReference>
<feature type="domain" description="CN hydrolase" evidence="4">
    <location>
        <begin position="1"/>
        <end position="263"/>
    </location>
</feature>